<evidence type="ECO:0000313" key="5">
    <source>
        <dbReference type="Proteomes" id="UP000596742"/>
    </source>
</evidence>
<dbReference type="InterPro" id="IPR002110">
    <property type="entry name" value="Ankyrin_rpt"/>
</dbReference>
<protein>
    <submittedName>
        <fullName evidence="4">Uncharacterized protein</fullName>
    </submittedName>
</protein>
<name>A0A8B6CZF9_MYTGA</name>
<evidence type="ECO:0000256" key="2">
    <source>
        <dbReference type="ARBA" id="ARBA00023043"/>
    </source>
</evidence>
<keyword evidence="1" id="KW-0677">Repeat</keyword>
<dbReference type="EMBL" id="UYJE01002593">
    <property type="protein sequence ID" value="VDI12177.1"/>
    <property type="molecule type" value="Genomic_DNA"/>
</dbReference>
<keyword evidence="2 3" id="KW-0040">ANK repeat</keyword>
<gene>
    <name evidence="4" type="ORF">MGAL_10B067827</name>
</gene>
<dbReference type="PANTHER" id="PTHR24198">
    <property type="entry name" value="ANKYRIN REPEAT AND PROTEIN KINASE DOMAIN-CONTAINING PROTEIN"/>
    <property type="match status" value="1"/>
</dbReference>
<feature type="repeat" description="ANK" evidence="3">
    <location>
        <begin position="621"/>
        <end position="653"/>
    </location>
</feature>
<dbReference type="InterPro" id="IPR036770">
    <property type="entry name" value="Ankyrin_rpt-contain_sf"/>
</dbReference>
<dbReference type="SUPFAM" id="SSF48403">
    <property type="entry name" value="Ankyrin repeat"/>
    <property type="match status" value="3"/>
</dbReference>
<comment type="caution">
    <text evidence="4">The sequence shown here is derived from an EMBL/GenBank/DDBJ whole genome shotgun (WGS) entry which is preliminary data.</text>
</comment>
<dbReference type="Pfam" id="PF00023">
    <property type="entry name" value="Ank"/>
    <property type="match status" value="1"/>
</dbReference>
<dbReference type="PROSITE" id="PS50297">
    <property type="entry name" value="ANK_REP_REGION"/>
    <property type="match status" value="1"/>
</dbReference>
<dbReference type="Proteomes" id="UP000596742">
    <property type="component" value="Unassembled WGS sequence"/>
</dbReference>
<organism evidence="4 5">
    <name type="scientific">Mytilus galloprovincialis</name>
    <name type="common">Mediterranean mussel</name>
    <dbReference type="NCBI Taxonomy" id="29158"/>
    <lineage>
        <taxon>Eukaryota</taxon>
        <taxon>Metazoa</taxon>
        <taxon>Spiralia</taxon>
        <taxon>Lophotrochozoa</taxon>
        <taxon>Mollusca</taxon>
        <taxon>Bivalvia</taxon>
        <taxon>Autobranchia</taxon>
        <taxon>Pteriomorphia</taxon>
        <taxon>Mytilida</taxon>
        <taxon>Mytiloidea</taxon>
        <taxon>Mytilidae</taxon>
        <taxon>Mytilinae</taxon>
        <taxon>Mytilus</taxon>
    </lineage>
</organism>
<feature type="repeat" description="ANK" evidence="3">
    <location>
        <begin position="703"/>
        <end position="735"/>
    </location>
</feature>
<sequence>MCSREDEIANEIREEFCRRVIPLYIIRYLTCLTIQDKPTVSLPTFQQLESTSDLRERVILKLYDKLFDTIQTRDDLPEVMNYADLIITKMDDKIIRKCIVLSFRMETVEKLDAFWNLYHSGGLVSALARDILIPQRRQHMIIEAQSNGIELSDEDFQIQVYIKESDYIFVRDILTHKNDQLNVMKSPSTDKSTSSVASIDRQESSADIRRRVILAMYEKFESTKSKDDFPEIMRYVDHIIAKMDETCNQALDEMYRSDTTTISDLLSKGADPNLKPEGRDPPLIVATEKNLQDNVDCLIKAGAQLDDVCRDGDTAILMCCKKASHYGFQILNILIESNASLNIPSKEGEYPLEILAQRIKNVGKSTENDEIENCVTKMIVKGANPNITRKGRNSPIITAVKKQSESLVQIMLNARADILHVGEDHRTAVDICFCNGSKSIRDIIIKALVDNPKWYMASETEMPYLADMLIENGVEDSIIEYAVSKGVDPNRVLLSKDSPLMKAITKQRYKISCVLIEAGADVTYANADGTNAFDIFSESCKTLKDSQDEKRKSETEQDTDEQDWTEIMTKLFRCFMVSEIEVNKRTKYGIYPLQVSIWLNSVEMTKWVLQHDADVNIVDDLKNAPLTIALENEDVDMVQLLLDAKAKVNFINHIRSETDTNIQDKHLEDSLLTRVITGSANTKAVLVKMLLQAGADPNSEVKGVDSPLLHAVRTRNMEIVRNLIDAGADVKHVGLNSYTALHVYFKDQGNDIDLYEIDRQMSGYSGPSQILQLLLSAGAPTNSMSVSNEFPAHFALQLCS</sequence>
<keyword evidence="5" id="KW-1185">Reference proteome</keyword>
<proteinExistence type="predicted"/>
<dbReference type="Pfam" id="PF12796">
    <property type="entry name" value="Ank_2"/>
    <property type="match status" value="1"/>
</dbReference>
<evidence type="ECO:0000256" key="1">
    <source>
        <dbReference type="ARBA" id="ARBA00022737"/>
    </source>
</evidence>
<reference evidence="4" key="1">
    <citation type="submission" date="2018-11" db="EMBL/GenBank/DDBJ databases">
        <authorList>
            <person name="Alioto T."/>
            <person name="Alioto T."/>
        </authorList>
    </citation>
    <scope>NUCLEOTIDE SEQUENCE</scope>
</reference>
<dbReference type="PANTHER" id="PTHR24198:SF165">
    <property type="entry name" value="ANKYRIN REPEAT-CONTAINING PROTEIN-RELATED"/>
    <property type="match status" value="1"/>
</dbReference>
<dbReference type="AlphaFoldDB" id="A0A8B6CZF9"/>
<evidence type="ECO:0000313" key="4">
    <source>
        <dbReference type="EMBL" id="VDI12177.1"/>
    </source>
</evidence>
<feature type="repeat" description="ANK" evidence="3">
    <location>
        <begin position="588"/>
        <end position="620"/>
    </location>
</feature>
<evidence type="ECO:0000256" key="3">
    <source>
        <dbReference type="PROSITE-ProRule" id="PRU00023"/>
    </source>
</evidence>
<dbReference type="PROSITE" id="PS50088">
    <property type="entry name" value="ANK_REPEAT"/>
    <property type="match status" value="3"/>
</dbReference>
<dbReference type="SMART" id="SM00248">
    <property type="entry name" value="ANK"/>
    <property type="match status" value="10"/>
</dbReference>
<dbReference type="OrthoDB" id="6144034at2759"/>
<dbReference type="Gene3D" id="1.25.40.20">
    <property type="entry name" value="Ankyrin repeat-containing domain"/>
    <property type="match status" value="2"/>
</dbReference>
<accession>A0A8B6CZF9</accession>